<dbReference type="KEGG" id="acy:Anacy_2056"/>
<name>K9ZEB9_ANACC</name>
<evidence type="ECO:0000313" key="1">
    <source>
        <dbReference type="EMBL" id="AFZ57536.1"/>
    </source>
</evidence>
<dbReference type="STRING" id="272123.Anacy_2056"/>
<dbReference type="RefSeq" id="WP_015214182.1">
    <property type="nucleotide sequence ID" value="NC_019771.1"/>
</dbReference>
<dbReference type="Gene3D" id="3.10.450.530">
    <property type="entry name" value="Ribonuclease toxin, BrnT, of type II toxin-antitoxin system"/>
    <property type="match status" value="1"/>
</dbReference>
<dbReference type="HOGENOM" id="CLU_149290_3_0_3"/>
<dbReference type="eggNOG" id="COG2929">
    <property type="taxonomic scope" value="Bacteria"/>
</dbReference>
<reference evidence="2" key="1">
    <citation type="journal article" date="2013" name="Proc. Natl. Acad. Sci. U.S.A.">
        <title>Improving the coverage of the cyanobacterial phylum using diversity-driven genome sequencing.</title>
        <authorList>
            <person name="Shih P.M."/>
            <person name="Wu D."/>
            <person name="Latifi A."/>
            <person name="Axen S.D."/>
            <person name="Fewer D.P."/>
            <person name="Talla E."/>
            <person name="Calteau A."/>
            <person name="Cai F."/>
            <person name="Tandeau de Marsac N."/>
            <person name="Rippka R."/>
            <person name="Herdman M."/>
            <person name="Sivonen K."/>
            <person name="Coursin T."/>
            <person name="Laurent T."/>
            <person name="Goodwin L."/>
            <person name="Nolan M."/>
            <person name="Davenport K.W."/>
            <person name="Han C.S."/>
            <person name="Rubin E.M."/>
            <person name="Eisen J.A."/>
            <person name="Woyke T."/>
            <person name="Gugger M."/>
            <person name="Kerfeld C.A."/>
        </authorList>
    </citation>
    <scope>NUCLEOTIDE SEQUENCE [LARGE SCALE GENOMIC DNA]</scope>
    <source>
        <strain evidence="2">ATCC 27899 / PCC 7122</strain>
    </source>
</reference>
<gene>
    <name evidence="1" type="ordered locus">Anacy_2056</name>
</gene>
<dbReference type="InterPro" id="IPR007460">
    <property type="entry name" value="BrnT_toxin"/>
</dbReference>
<sequence length="103" mass="12313">MESVNSFDWDEGNSAKCWNRVSQEEIEYLFHQNDILITPDIRHSEDEDRYLAIGVSCKGRHIFVAFTFRNQQEQRLIRPISARYMHEKEVRSYEENFPKSQNG</sequence>
<keyword evidence="2" id="KW-1185">Reference proteome</keyword>
<dbReference type="PATRIC" id="fig|272123.3.peg.2237"/>
<dbReference type="EMBL" id="CP003659">
    <property type="protein sequence ID" value="AFZ57536.1"/>
    <property type="molecule type" value="Genomic_DNA"/>
</dbReference>
<protein>
    <recommendedName>
        <fullName evidence="3">BrnT family toxin</fullName>
    </recommendedName>
</protein>
<dbReference type="Proteomes" id="UP000010474">
    <property type="component" value="Chromosome"/>
</dbReference>
<proteinExistence type="predicted"/>
<dbReference type="Pfam" id="PF04365">
    <property type="entry name" value="BrnT_toxin"/>
    <property type="match status" value="1"/>
</dbReference>
<accession>K9ZEB9</accession>
<dbReference type="AlphaFoldDB" id="K9ZEB9"/>
<organism evidence="1 2">
    <name type="scientific">Anabaena cylindrica (strain ATCC 27899 / PCC 7122)</name>
    <dbReference type="NCBI Taxonomy" id="272123"/>
    <lineage>
        <taxon>Bacteria</taxon>
        <taxon>Bacillati</taxon>
        <taxon>Cyanobacteriota</taxon>
        <taxon>Cyanophyceae</taxon>
        <taxon>Nostocales</taxon>
        <taxon>Nostocaceae</taxon>
        <taxon>Anabaena</taxon>
    </lineage>
</organism>
<dbReference type="InterPro" id="IPR038573">
    <property type="entry name" value="BrnT_sf"/>
</dbReference>
<evidence type="ECO:0000313" key="2">
    <source>
        <dbReference type="Proteomes" id="UP000010474"/>
    </source>
</evidence>
<evidence type="ECO:0008006" key="3">
    <source>
        <dbReference type="Google" id="ProtNLM"/>
    </source>
</evidence>